<gene>
    <name evidence="1" type="ORF">NUW58_g4842</name>
</gene>
<reference evidence="1" key="1">
    <citation type="submission" date="2022-10" db="EMBL/GenBank/DDBJ databases">
        <title>Genome Sequence of Xylaria curta.</title>
        <authorList>
            <person name="Buettner E."/>
        </authorList>
    </citation>
    <scope>NUCLEOTIDE SEQUENCE</scope>
    <source>
        <strain evidence="1">Babe10</strain>
    </source>
</reference>
<sequence>MSNPPVSPADDGYSEAIGNGHQTVNLVSAFVGLVGQPLSSAWARRQAHAALRKSLGEWAKEAFDTDNHCQQPVLREEPFVTHLIENRAAFHPSGSCKATFAWAKLLYSLDIRPGSNIIEWQPLATDADPNEPGTIELELEGPVLCHIVNLYQKYDCPNGVSLQGLYDRGVMWRFSFGAFSIYPRHHGAEDNCTAGLTSEPKSWTATFRPHSNKTLSETREPFVTVFQRHLEWSGGPLAFEANSVAINYVSTAKHSAYSDSLLGLPDPNDSLRARCLSLCECLAALDPPPPRFISLSKNSVSLLAAFAWQTVPCDAILDRAS</sequence>
<keyword evidence="2" id="KW-1185">Reference proteome</keyword>
<protein>
    <submittedName>
        <fullName evidence="1">Uncharacterized protein</fullName>
    </submittedName>
</protein>
<dbReference type="EMBL" id="JAPDGR010000886">
    <property type="protein sequence ID" value="KAJ2986838.1"/>
    <property type="molecule type" value="Genomic_DNA"/>
</dbReference>
<name>A0ACC1P5F6_9PEZI</name>
<dbReference type="Proteomes" id="UP001143856">
    <property type="component" value="Unassembled WGS sequence"/>
</dbReference>
<organism evidence="1 2">
    <name type="scientific">Xylaria curta</name>
    <dbReference type="NCBI Taxonomy" id="42375"/>
    <lineage>
        <taxon>Eukaryota</taxon>
        <taxon>Fungi</taxon>
        <taxon>Dikarya</taxon>
        <taxon>Ascomycota</taxon>
        <taxon>Pezizomycotina</taxon>
        <taxon>Sordariomycetes</taxon>
        <taxon>Xylariomycetidae</taxon>
        <taxon>Xylariales</taxon>
        <taxon>Xylariaceae</taxon>
        <taxon>Xylaria</taxon>
    </lineage>
</organism>
<accession>A0ACC1P5F6</accession>
<evidence type="ECO:0000313" key="2">
    <source>
        <dbReference type="Proteomes" id="UP001143856"/>
    </source>
</evidence>
<proteinExistence type="predicted"/>
<evidence type="ECO:0000313" key="1">
    <source>
        <dbReference type="EMBL" id="KAJ2986838.1"/>
    </source>
</evidence>
<comment type="caution">
    <text evidence="1">The sequence shown here is derived from an EMBL/GenBank/DDBJ whole genome shotgun (WGS) entry which is preliminary data.</text>
</comment>